<dbReference type="GO" id="GO:0016651">
    <property type="term" value="F:oxidoreductase activity, acting on NAD(P)H"/>
    <property type="evidence" value="ECO:0007669"/>
    <property type="project" value="UniProtKB-ARBA"/>
</dbReference>
<dbReference type="AlphaFoldDB" id="A0A9D1I887"/>
<dbReference type="InterPro" id="IPR008254">
    <property type="entry name" value="Flavodoxin/NO_synth"/>
</dbReference>
<evidence type="ECO:0000313" key="3">
    <source>
        <dbReference type="Proteomes" id="UP000824089"/>
    </source>
</evidence>
<organism evidence="2 3">
    <name type="scientific">Candidatus Egerieisoma faecipullorum</name>
    <dbReference type="NCBI Taxonomy" id="2840963"/>
    <lineage>
        <taxon>Bacteria</taxon>
        <taxon>Bacillati</taxon>
        <taxon>Bacillota</taxon>
        <taxon>Clostridia</taxon>
        <taxon>Eubacteriales</taxon>
        <taxon>Clostridiaceae</taxon>
        <taxon>Clostridiaceae incertae sedis</taxon>
        <taxon>Candidatus Egerieisoma</taxon>
    </lineage>
</organism>
<dbReference type="Proteomes" id="UP000824089">
    <property type="component" value="Unassembled WGS sequence"/>
</dbReference>
<evidence type="ECO:0000313" key="2">
    <source>
        <dbReference type="EMBL" id="HIU30088.1"/>
    </source>
</evidence>
<reference evidence="2" key="1">
    <citation type="submission" date="2020-10" db="EMBL/GenBank/DDBJ databases">
        <authorList>
            <person name="Gilroy R."/>
        </authorList>
    </citation>
    <scope>NUCLEOTIDE SEQUENCE</scope>
    <source>
        <strain evidence="2">CHK195-4489</strain>
    </source>
</reference>
<dbReference type="SUPFAM" id="SSF52218">
    <property type="entry name" value="Flavoproteins"/>
    <property type="match status" value="1"/>
</dbReference>
<dbReference type="InterPro" id="IPR029039">
    <property type="entry name" value="Flavoprotein-like_sf"/>
</dbReference>
<evidence type="ECO:0000259" key="1">
    <source>
        <dbReference type="Pfam" id="PF12641"/>
    </source>
</evidence>
<protein>
    <recommendedName>
        <fullName evidence="1">Flavodoxin-like domain-containing protein</fullName>
    </recommendedName>
</protein>
<dbReference type="EMBL" id="DVMM01000154">
    <property type="protein sequence ID" value="HIU30088.1"/>
    <property type="molecule type" value="Genomic_DNA"/>
</dbReference>
<accession>A0A9D1I887</accession>
<dbReference type="GO" id="GO:0010181">
    <property type="term" value="F:FMN binding"/>
    <property type="evidence" value="ECO:0007669"/>
    <property type="project" value="InterPro"/>
</dbReference>
<sequence length="181" mass="20324">MANKKRKDLNMETIPIIFSTITGNAFKLAEAASEAVPDHVGPYNIRYINEEVIRRFDTFLLSYWCNHGTADDDTIALIRKMNGKNLIVIGTLGAARDSKHAQEVAARVEALASENNRLLGHFLCQGSIDLRRTAQRLKIPEGEKGHLSQERFERQKLSLGHPNEADLNDAKNAVRSFLQKL</sequence>
<reference evidence="2" key="2">
    <citation type="journal article" date="2021" name="PeerJ">
        <title>Extensive microbial diversity within the chicken gut microbiome revealed by metagenomics and culture.</title>
        <authorList>
            <person name="Gilroy R."/>
            <person name="Ravi A."/>
            <person name="Getino M."/>
            <person name="Pursley I."/>
            <person name="Horton D.L."/>
            <person name="Alikhan N.F."/>
            <person name="Baker D."/>
            <person name="Gharbi K."/>
            <person name="Hall N."/>
            <person name="Watson M."/>
            <person name="Adriaenssens E.M."/>
            <person name="Foster-Nyarko E."/>
            <person name="Jarju S."/>
            <person name="Secka A."/>
            <person name="Antonio M."/>
            <person name="Oren A."/>
            <person name="Chaudhuri R.R."/>
            <person name="La Ragione R."/>
            <person name="Hildebrand F."/>
            <person name="Pallen M.J."/>
        </authorList>
    </citation>
    <scope>NUCLEOTIDE SEQUENCE</scope>
    <source>
        <strain evidence="2">CHK195-4489</strain>
    </source>
</reference>
<proteinExistence type="predicted"/>
<dbReference type="Pfam" id="PF12641">
    <property type="entry name" value="Flavodoxin_3"/>
    <property type="match status" value="1"/>
</dbReference>
<name>A0A9D1I887_9CLOT</name>
<comment type="caution">
    <text evidence="2">The sequence shown here is derived from an EMBL/GenBank/DDBJ whole genome shotgun (WGS) entry which is preliminary data.</text>
</comment>
<gene>
    <name evidence="2" type="ORF">IAD50_07325</name>
</gene>
<feature type="domain" description="Flavodoxin-like" evidence="1">
    <location>
        <begin position="16"/>
        <end position="174"/>
    </location>
</feature>